<dbReference type="Pfam" id="PF13817">
    <property type="entry name" value="DDE_Tnp_IS66_C"/>
    <property type="match status" value="1"/>
</dbReference>
<organism evidence="6 7">
    <name type="scientific">Roseateles terrae</name>
    <dbReference type="NCBI Taxonomy" id="431060"/>
    <lineage>
        <taxon>Bacteria</taxon>
        <taxon>Pseudomonadati</taxon>
        <taxon>Pseudomonadota</taxon>
        <taxon>Betaproteobacteria</taxon>
        <taxon>Burkholderiales</taxon>
        <taxon>Sphaerotilaceae</taxon>
        <taxon>Roseateles</taxon>
    </lineage>
</organism>
<dbReference type="EMBL" id="JACHXO010000005">
    <property type="protein sequence ID" value="MBB3195792.1"/>
    <property type="molecule type" value="Genomic_DNA"/>
</dbReference>
<proteinExistence type="predicted"/>
<feature type="region of interest" description="Disordered" evidence="1">
    <location>
        <begin position="82"/>
        <end position="105"/>
    </location>
</feature>
<dbReference type="Pfam" id="PF03050">
    <property type="entry name" value="DDE_Tnp_IS66"/>
    <property type="match status" value="1"/>
</dbReference>
<dbReference type="Pfam" id="PF13005">
    <property type="entry name" value="zf-IS66"/>
    <property type="match status" value="1"/>
</dbReference>
<evidence type="ECO:0000313" key="7">
    <source>
        <dbReference type="Proteomes" id="UP000574369"/>
    </source>
</evidence>
<dbReference type="Pfam" id="PF13007">
    <property type="entry name" value="LZ_Tnp_IS66"/>
    <property type="match status" value="1"/>
</dbReference>
<dbReference type="InterPro" id="IPR052344">
    <property type="entry name" value="Transposase-related"/>
</dbReference>
<feature type="domain" description="Transposase IS66 C-terminal" evidence="5">
    <location>
        <begin position="463"/>
        <end position="500"/>
    </location>
</feature>
<name>A0ABR6GVT3_9BURK</name>
<evidence type="ECO:0000256" key="1">
    <source>
        <dbReference type="SAM" id="MobiDB-lite"/>
    </source>
</evidence>
<dbReference type="PANTHER" id="PTHR33678">
    <property type="entry name" value="BLL1576 PROTEIN"/>
    <property type="match status" value="1"/>
</dbReference>
<dbReference type="InterPro" id="IPR024463">
    <property type="entry name" value="Transposase_TnpC_homeodom"/>
</dbReference>
<reference evidence="6 7" key="1">
    <citation type="submission" date="2020-08" db="EMBL/GenBank/DDBJ databases">
        <title>Genomic Encyclopedia of Type Strains, Phase III (KMG-III): the genomes of soil and plant-associated and newly described type strains.</title>
        <authorList>
            <person name="Whitman W."/>
        </authorList>
    </citation>
    <scope>NUCLEOTIDE SEQUENCE [LARGE SCALE GENOMIC DNA]</scope>
    <source>
        <strain evidence="6 7">CECT 7247</strain>
    </source>
</reference>
<dbReference type="InterPro" id="IPR004291">
    <property type="entry name" value="Transposase_IS66_central"/>
</dbReference>
<feature type="domain" description="Transposase TnpC homeodomain" evidence="4">
    <location>
        <begin position="36"/>
        <end position="107"/>
    </location>
</feature>
<evidence type="ECO:0000259" key="4">
    <source>
        <dbReference type="Pfam" id="PF13007"/>
    </source>
</evidence>
<dbReference type="NCBIfam" id="NF033517">
    <property type="entry name" value="transpos_IS66"/>
    <property type="match status" value="1"/>
</dbReference>
<dbReference type="InterPro" id="IPR039552">
    <property type="entry name" value="IS66_C"/>
</dbReference>
<evidence type="ECO:0000313" key="6">
    <source>
        <dbReference type="EMBL" id="MBB3195792.1"/>
    </source>
</evidence>
<sequence>MNAPEDLSSLSNAQLQEVVHQMRAELLFKQTTIEKLTHENAIIKRLKFAAKSEAFTAEQRSLLDETCDEDLAALAREIEQAQPKKAVGEKRQPKRAPLPAHLPRREIRHEPASTTCKCGCAMKRIGEDVSEKLDYVPGVFTVERHIRGKWVCAECETLVQEPVAPHIIDKGIPTSRLLAQVLVAKFLDHLPLYRQEAVFERAGLAIARSTLAQWVGECGVQLQPLVDALTAELLEAPVLHADETPVPMLKPGKGKTHRAYMWSWCTTQFHSIKAVVFDFAETRGGQNARDFLRLGTDAGWKGSLVVDDFSGYKACFELGVTEVGCMAHARRKFHELWANHQSKVGEQALKFFQALYDVERDGASLDIEARKAMRQEKAKPVADALKQWLDEQRQKVPDGSATAKAIDYSRRRWAALARYLDDGELPIDNNWVENQIRPIALGRSNWLFVGSLRAGKRAAAAMSLLHSARINGHDPYAYLCDVLERLPLQPASRICELLPHRWQARRPTTSTAGTAA</sequence>
<evidence type="ECO:0000259" key="2">
    <source>
        <dbReference type="Pfam" id="PF03050"/>
    </source>
</evidence>
<gene>
    <name evidence="6" type="ORF">FHS28_003198</name>
</gene>
<feature type="domain" description="Transposase IS66 zinc-finger binding" evidence="3">
    <location>
        <begin position="114"/>
        <end position="156"/>
    </location>
</feature>
<dbReference type="PANTHER" id="PTHR33678:SF1">
    <property type="entry name" value="BLL1576 PROTEIN"/>
    <property type="match status" value="1"/>
</dbReference>
<feature type="domain" description="Transposase IS66 central" evidence="2">
    <location>
        <begin position="170"/>
        <end position="456"/>
    </location>
</feature>
<keyword evidence="7" id="KW-1185">Reference proteome</keyword>
<comment type="caution">
    <text evidence="6">The sequence shown here is derived from an EMBL/GenBank/DDBJ whole genome shotgun (WGS) entry which is preliminary data.</text>
</comment>
<dbReference type="Proteomes" id="UP000574369">
    <property type="component" value="Unassembled WGS sequence"/>
</dbReference>
<accession>A0ABR6GVT3</accession>
<dbReference type="InterPro" id="IPR024474">
    <property type="entry name" value="Znf_dom_IS66"/>
</dbReference>
<protein>
    <submittedName>
        <fullName evidence="6">Transposase</fullName>
    </submittedName>
</protein>
<evidence type="ECO:0000259" key="3">
    <source>
        <dbReference type="Pfam" id="PF13005"/>
    </source>
</evidence>
<evidence type="ECO:0000259" key="5">
    <source>
        <dbReference type="Pfam" id="PF13817"/>
    </source>
</evidence>